<dbReference type="RefSeq" id="WP_204701693.1">
    <property type="nucleotide sequence ID" value="NZ_JAFBDQ010000008.1"/>
</dbReference>
<dbReference type="PANTHER" id="PTHR12526:SF630">
    <property type="entry name" value="GLYCOSYLTRANSFERASE"/>
    <property type="match status" value="1"/>
</dbReference>
<proteinExistence type="predicted"/>
<dbReference type="SUPFAM" id="SSF53756">
    <property type="entry name" value="UDP-Glycosyltransferase/glycogen phosphorylase"/>
    <property type="match status" value="1"/>
</dbReference>
<keyword evidence="2" id="KW-1185">Reference proteome</keyword>
<dbReference type="AlphaFoldDB" id="A0A938XWH4"/>
<dbReference type="EMBL" id="JAFBDQ010000008">
    <property type="protein sequence ID" value="MBM7556922.1"/>
    <property type="molecule type" value="Genomic_DNA"/>
</dbReference>
<evidence type="ECO:0000313" key="2">
    <source>
        <dbReference type="Proteomes" id="UP000774000"/>
    </source>
</evidence>
<protein>
    <recommendedName>
        <fullName evidence="3">Glycosyl transferase family 1 domain-containing protein</fullName>
    </recommendedName>
</protein>
<organism evidence="1 2">
    <name type="scientific">Halanaerobacter jeridensis</name>
    <dbReference type="NCBI Taxonomy" id="706427"/>
    <lineage>
        <taxon>Bacteria</taxon>
        <taxon>Bacillati</taxon>
        <taxon>Bacillota</taxon>
        <taxon>Clostridia</taxon>
        <taxon>Halanaerobiales</taxon>
        <taxon>Halobacteroidaceae</taxon>
        <taxon>Halanaerobacter</taxon>
    </lineage>
</organism>
<sequence>MNKKTIGFFLHGTGFGGYETRMFNLIKWLLENTEIKIIIFTNQLVLDHYKDRFSFLKRIKSRVEVNYCIANFDNSISKIFNAIKLNYLLLKKFNSFDVLIGAEYLKNAPWISKFKKTIINIVHPNFLGQESSINIIEKLIYRYLFKNANKIDFLNPYIYKKVFEKFNFLTKEYCSITPCSFINHSRKKLEDMNKKNRIMWMGSFEEQKQPMLLLKAVNEISNFLIKKEYKVKFYGKGPLENKMRSFIKKNNLDEIVTISFTKNTHKVIEEASIFVSSQKYTNYPSQVLLEAMDNYCIPIATDVPDTELLVTEKNGFLFNSLDELTENLTKIVEKDESKLKELRIKSHDIAANHNLDRYANHFIKLIS</sequence>
<gene>
    <name evidence="1" type="ORF">JOC47_001776</name>
</gene>
<evidence type="ECO:0000313" key="1">
    <source>
        <dbReference type="EMBL" id="MBM7556922.1"/>
    </source>
</evidence>
<dbReference type="PANTHER" id="PTHR12526">
    <property type="entry name" value="GLYCOSYLTRANSFERASE"/>
    <property type="match status" value="1"/>
</dbReference>
<evidence type="ECO:0008006" key="3">
    <source>
        <dbReference type="Google" id="ProtNLM"/>
    </source>
</evidence>
<dbReference type="Pfam" id="PF13692">
    <property type="entry name" value="Glyco_trans_1_4"/>
    <property type="match status" value="1"/>
</dbReference>
<accession>A0A938XWH4</accession>
<reference evidence="1" key="1">
    <citation type="submission" date="2021-01" db="EMBL/GenBank/DDBJ databases">
        <title>Genomic Encyclopedia of Type Strains, Phase IV (KMG-IV): sequencing the most valuable type-strain genomes for metagenomic binning, comparative biology and taxonomic classification.</title>
        <authorList>
            <person name="Goeker M."/>
        </authorList>
    </citation>
    <scope>NUCLEOTIDE SEQUENCE</scope>
    <source>
        <strain evidence="1">DSM 23230</strain>
    </source>
</reference>
<comment type="caution">
    <text evidence="1">The sequence shown here is derived from an EMBL/GenBank/DDBJ whole genome shotgun (WGS) entry which is preliminary data.</text>
</comment>
<dbReference type="Gene3D" id="3.40.50.2000">
    <property type="entry name" value="Glycogen Phosphorylase B"/>
    <property type="match status" value="2"/>
</dbReference>
<name>A0A938XWH4_9FIRM</name>
<dbReference type="Proteomes" id="UP000774000">
    <property type="component" value="Unassembled WGS sequence"/>
</dbReference>